<dbReference type="GO" id="GO:0008168">
    <property type="term" value="F:methyltransferase activity"/>
    <property type="evidence" value="ECO:0007669"/>
    <property type="project" value="UniProtKB-KW"/>
</dbReference>
<feature type="region of interest" description="Disordered" evidence="1">
    <location>
        <begin position="74"/>
        <end position="106"/>
    </location>
</feature>
<keyword evidence="2" id="KW-0808">Transferase</keyword>
<reference evidence="2 3" key="1">
    <citation type="journal article" date="2019" name="Sci. Rep.">
        <title>A multi-omics analysis of the grapevine pathogen Lasiodiplodia theobromae reveals that temperature affects the expression of virulence- and pathogenicity-related genes.</title>
        <authorList>
            <person name="Felix C."/>
            <person name="Meneses R."/>
            <person name="Goncalves M.F.M."/>
            <person name="Tilleman L."/>
            <person name="Duarte A.S."/>
            <person name="Jorrin-Novo J.V."/>
            <person name="Van de Peer Y."/>
            <person name="Deforce D."/>
            <person name="Van Nieuwerburgh F."/>
            <person name="Esteves A.C."/>
            <person name="Alves A."/>
        </authorList>
    </citation>
    <scope>NUCLEOTIDE SEQUENCE [LARGE SCALE GENOMIC DNA]</scope>
    <source>
        <strain evidence="2 3">LA-SOL3</strain>
    </source>
</reference>
<feature type="region of interest" description="Disordered" evidence="1">
    <location>
        <begin position="1"/>
        <end position="45"/>
    </location>
</feature>
<dbReference type="AlphaFoldDB" id="A0A5N5DSW9"/>
<feature type="compositionally biased region" description="Low complexity" evidence="1">
    <location>
        <begin position="78"/>
        <end position="92"/>
    </location>
</feature>
<name>A0A5N5DSW9_9PEZI</name>
<gene>
    <name evidence="2" type="primary">Kmt2d</name>
    <name evidence="2" type="ORF">DBV05_g715</name>
</gene>
<sequence length="459" mass="48776">MPRLHSPDSGAGAAQHLPPPAQANANGTPLAHPRKTRSPPAAFEPTPNDALFFPFSCLPPPVVPHPTMIPTSVPARESVPSASPLPLSAHSSRNGTNRVTSPLTPPDHGIAQVVPGPAIHPDGMGSVASDEWRKLLASARSSFENERRVWEQERHLYQQDIARLRAALDAKQQEMLVMATKLKQAELALGDPNSFHSHIVSPPSAASSRVSPVKSPPSIAQTGCSMSPPTQAGSSRQLAQAGIPGLQYQPARFAVTHHGLDGMTTVGGAYVGNIEEEPPSPVSTAAHLSPPPEAYRRHAGHTPGAGSFSMQTTPGEKTPKAIPPPVAPVEDEIAVQSESSEDEDQAMQEPLFLPPRPDRPEASSMLDVLQEKLASISEHPEEQRPAVLQGVPPSETSESEVDPLDNAASLPVEPAEDDEVPGPAEPQVPGIRLKTKRSYNFGAPIGEMPRRNLADFEGF</sequence>
<evidence type="ECO:0000256" key="1">
    <source>
        <dbReference type="SAM" id="MobiDB-lite"/>
    </source>
</evidence>
<proteinExistence type="predicted"/>
<feature type="region of interest" description="Disordered" evidence="1">
    <location>
        <begin position="271"/>
        <end position="435"/>
    </location>
</feature>
<evidence type="ECO:0000313" key="2">
    <source>
        <dbReference type="EMBL" id="KAB2580863.1"/>
    </source>
</evidence>
<feature type="region of interest" description="Disordered" evidence="1">
    <location>
        <begin position="200"/>
        <end position="240"/>
    </location>
</feature>
<dbReference type="GO" id="GO:0032259">
    <property type="term" value="P:methylation"/>
    <property type="evidence" value="ECO:0007669"/>
    <property type="project" value="UniProtKB-KW"/>
</dbReference>
<protein>
    <submittedName>
        <fullName evidence="2">Histone-lysine N-methyltransferase 2D</fullName>
    </submittedName>
</protein>
<evidence type="ECO:0000313" key="3">
    <source>
        <dbReference type="Proteomes" id="UP000325902"/>
    </source>
</evidence>
<feature type="compositionally biased region" description="Polar residues" evidence="1">
    <location>
        <begin position="93"/>
        <end position="102"/>
    </location>
</feature>
<dbReference type="Proteomes" id="UP000325902">
    <property type="component" value="Unassembled WGS sequence"/>
</dbReference>
<comment type="caution">
    <text evidence="2">The sequence shown here is derived from an EMBL/GenBank/DDBJ whole genome shotgun (WGS) entry which is preliminary data.</text>
</comment>
<keyword evidence="3" id="KW-1185">Reference proteome</keyword>
<dbReference type="OrthoDB" id="3784117at2759"/>
<feature type="compositionally biased region" description="Acidic residues" evidence="1">
    <location>
        <begin position="329"/>
        <end position="346"/>
    </location>
</feature>
<feature type="compositionally biased region" description="Polar residues" evidence="1">
    <location>
        <begin position="219"/>
        <end position="238"/>
    </location>
</feature>
<keyword evidence="2" id="KW-0489">Methyltransferase</keyword>
<accession>A0A5N5DSW9</accession>
<dbReference type="EMBL" id="VCHE01000002">
    <property type="protein sequence ID" value="KAB2580863.1"/>
    <property type="molecule type" value="Genomic_DNA"/>
</dbReference>
<organism evidence="2 3">
    <name type="scientific">Lasiodiplodia theobromae</name>
    <dbReference type="NCBI Taxonomy" id="45133"/>
    <lineage>
        <taxon>Eukaryota</taxon>
        <taxon>Fungi</taxon>
        <taxon>Dikarya</taxon>
        <taxon>Ascomycota</taxon>
        <taxon>Pezizomycotina</taxon>
        <taxon>Dothideomycetes</taxon>
        <taxon>Dothideomycetes incertae sedis</taxon>
        <taxon>Botryosphaeriales</taxon>
        <taxon>Botryosphaeriaceae</taxon>
        <taxon>Lasiodiplodia</taxon>
    </lineage>
</organism>
<feature type="compositionally biased region" description="Low complexity" evidence="1">
    <location>
        <begin position="200"/>
        <end position="218"/>
    </location>
</feature>